<proteinExistence type="inferred from homology"/>
<feature type="domain" description="AAA+ ATPase" evidence="7">
    <location>
        <begin position="195"/>
        <end position="337"/>
    </location>
</feature>
<keyword evidence="3" id="KW-0235">DNA replication</keyword>
<evidence type="ECO:0000313" key="9">
    <source>
        <dbReference type="Proteomes" id="UP000750711"/>
    </source>
</evidence>
<dbReference type="Gene3D" id="1.10.10.10">
    <property type="entry name" value="Winged helix-like DNA-binding domain superfamily/Winged helix DNA-binding domain"/>
    <property type="match status" value="1"/>
</dbReference>
<dbReference type="GO" id="GO:0051301">
    <property type="term" value="P:cell division"/>
    <property type="evidence" value="ECO:0007669"/>
    <property type="project" value="UniProtKB-UniRule"/>
</dbReference>
<evidence type="ECO:0000256" key="4">
    <source>
        <dbReference type="ARBA" id="ARBA00023306"/>
    </source>
</evidence>
<dbReference type="InterPro" id="IPR003959">
    <property type="entry name" value="ATPase_AAA_core"/>
</dbReference>
<dbReference type="InterPro" id="IPR003593">
    <property type="entry name" value="AAA+_ATPase"/>
</dbReference>
<dbReference type="CDD" id="cd00009">
    <property type="entry name" value="AAA"/>
    <property type="match status" value="1"/>
</dbReference>
<dbReference type="GO" id="GO:0033314">
    <property type="term" value="P:mitotic DNA replication checkpoint signaling"/>
    <property type="evidence" value="ECO:0007669"/>
    <property type="project" value="TreeGrafter"/>
</dbReference>
<feature type="region of interest" description="Disordered" evidence="6">
    <location>
        <begin position="1"/>
        <end position="39"/>
    </location>
</feature>
<dbReference type="SMART" id="SM00382">
    <property type="entry name" value="AAA"/>
    <property type="match status" value="1"/>
</dbReference>
<dbReference type="FunFam" id="3.40.50.300:FF:000547">
    <property type="entry name" value="Cell division control protein"/>
    <property type="match status" value="1"/>
</dbReference>
<name>A0A9P8L785_9PEZI</name>
<comment type="similarity">
    <text evidence="1 5">Belongs to the CDC6/cdc18 family.</text>
</comment>
<dbReference type="GO" id="GO:0006270">
    <property type="term" value="P:DNA replication initiation"/>
    <property type="evidence" value="ECO:0007669"/>
    <property type="project" value="UniProtKB-UniRule"/>
</dbReference>
<dbReference type="Proteomes" id="UP000750711">
    <property type="component" value="Unassembled WGS sequence"/>
</dbReference>
<comment type="caution">
    <text evidence="8">The sequence shown here is derived from an EMBL/GenBank/DDBJ whole genome shotgun (WGS) entry which is preliminary data.</text>
</comment>
<dbReference type="EMBL" id="JAGHQM010001668">
    <property type="protein sequence ID" value="KAH0552976.1"/>
    <property type="molecule type" value="Genomic_DNA"/>
</dbReference>
<dbReference type="InterPro" id="IPR036388">
    <property type="entry name" value="WH-like_DNA-bd_sf"/>
</dbReference>
<dbReference type="AlphaFoldDB" id="A0A9P8L785"/>
<protein>
    <recommendedName>
        <fullName evidence="5">Cell division control protein</fullName>
    </recommendedName>
</protein>
<dbReference type="GO" id="GO:0016887">
    <property type="term" value="F:ATP hydrolysis activity"/>
    <property type="evidence" value="ECO:0007669"/>
    <property type="project" value="InterPro"/>
</dbReference>
<dbReference type="InterPro" id="IPR054425">
    <property type="entry name" value="Cdc6_ORC1-like_ATPase_lid"/>
</dbReference>
<keyword evidence="9" id="KW-1185">Reference proteome</keyword>
<feature type="region of interest" description="Disordered" evidence="6">
    <location>
        <begin position="598"/>
        <end position="617"/>
    </location>
</feature>
<dbReference type="InterPro" id="IPR027417">
    <property type="entry name" value="P-loop_NTPase"/>
</dbReference>
<evidence type="ECO:0000259" key="7">
    <source>
        <dbReference type="SMART" id="SM00382"/>
    </source>
</evidence>
<reference evidence="8" key="1">
    <citation type="submission" date="2021-03" db="EMBL/GenBank/DDBJ databases">
        <title>Comparative genomics and phylogenomic investigation of the class Geoglossomycetes provide insights into ecological specialization and systematics.</title>
        <authorList>
            <person name="Melie T."/>
            <person name="Pirro S."/>
            <person name="Miller A.N."/>
            <person name="Quandt A."/>
        </authorList>
    </citation>
    <scope>NUCLEOTIDE SEQUENCE</scope>
    <source>
        <strain evidence="8">CAQ_001_2017</strain>
    </source>
</reference>
<dbReference type="Gene3D" id="3.40.50.300">
    <property type="entry name" value="P-loop containing nucleotide triphosphate hydrolases"/>
    <property type="match status" value="1"/>
</dbReference>
<dbReference type="Pfam" id="PF00004">
    <property type="entry name" value="AAA"/>
    <property type="match status" value="1"/>
</dbReference>
<keyword evidence="2" id="KW-0132">Cell division</keyword>
<evidence type="ECO:0000313" key="8">
    <source>
        <dbReference type="EMBL" id="KAH0552976.1"/>
    </source>
</evidence>
<organism evidence="8 9">
    <name type="scientific">Trichoglossum hirsutum</name>
    <dbReference type="NCBI Taxonomy" id="265104"/>
    <lineage>
        <taxon>Eukaryota</taxon>
        <taxon>Fungi</taxon>
        <taxon>Dikarya</taxon>
        <taxon>Ascomycota</taxon>
        <taxon>Pezizomycotina</taxon>
        <taxon>Geoglossomycetes</taxon>
        <taxon>Geoglossales</taxon>
        <taxon>Geoglossaceae</taxon>
        <taxon>Trichoglossum</taxon>
    </lineage>
</organism>
<dbReference type="PANTHER" id="PTHR10763">
    <property type="entry name" value="CELL DIVISION CONTROL PROTEIN 6-RELATED"/>
    <property type="match status" value="1"/>
</dbReference>
<evidence type="ECO:0000256" key="5">
    <source>
        <dbReference type="PIRNR" id="PIRNR001767"/>
    </source>
</evidence>
<keyword evidence="4" id="KW-0131">Cell cycle</keyword>
<dbReference type="InterPro" id="IPR050311">
    <property type="entry name" value="ORC1/CDC6"/>
</dbReference>
<dbReference type="GO" id="GO:0005524">
    <property type="term" value="F:ATP binding"/>
    <property type="evidence" value="ECO:0007669"/>
    <property type="project" value="InterPro"/>
</dbReference>
<accession>A0A9P8L785</accession>
<dbReference type="SUPFAM" id="SSF52540">
    <property type="entry name" value="P-loop containing nucleoside triphosphate hydrolases"/>
    <property type="match status" value="1"/>
</dbReference>
<feature type="region of interest" description="Disordered" evidence="6">
    <location>
        <begin position="440"/>
        <end position="463"/>
    </location>
</feature>
<dbReference type="PANTHER" id="PTHR10763:SF26">
    <property type="entry name" value="CELL DIVISION CONTROL PROTEIN 6 HOMOLOG"/>
    <property type="match status" value="1"/>
</dbReference>
<dbReference type="Pfam" id="PF22606">
    <property type="entry name" value="Cdc6-ORC-like_ATPase_lid"/>
    <property type="match status" value="1"/>
</dbReference>
<dbReference type="PIRSF" id="PIRSF001767">
    <property type="entry name" value="Cdc6"/>
    <property type="match status" value="1"/>
</dbReference>
<feature type="compositionally biased region" description="Low complexity" evidence="6">
    <location>
        <begin position="445"/>
        <end position="461"/>
    </location>
</feature>
<dbReference type="GO" id="GO:0003688">
    <property type="term" value="F:DNA replication origin binding"/>
    <property type="evidence" value="ECO:0007669"/>
    <property type="project" value="TreeGrafter"/>
</dbReference>
<evidence type="ECO:0000256" key="1">
    <source>
        <dbReference type="ARBA" id="ARBA00006184"/>
    </source>
</evidence>
<dbReference type="GO" id="GO:0005634">
    <property type="term" value="C:nucleus"/>
    <property type="evidence" value="ECO:0007669"/>
    <property type="project" value="UniProtKB-SubCell"/>
</dbReference>
<feature type="compositionally biased region" description="Low complexity" evidence="6">
    <location>
        <begin position="13"/>
        <end position="24"/>
    </location>
</feature>
<dbReference type="Gene3D" id="1.10.8.60">
    <property type="match status" value="1"/>
</dbReference>
<feature type="region of interest" description="Disordered" evidence="6">
    <location>
        <begin position="103"/>
        <end position="125"/>
    </location>
</feature>
<evidence type="ECO:0000256" key="6">
    <source>
        <dbReference type="SAM" id="MobiDB-lite"/>
    </source>
</evidence>
<evidence type="ECO:0000256" key="2">
    <source>
        <dbReference type="ARBA" id="ARBA00022618"/>
    </source>
</evidence>
<sequence>MASSVLGKRTRSSDASASASSSPSRVKRRSQATVYTNENENPFITRVDENAVRNGDVMQVDDDEDEVIFKSPSRALGSRIPLSPAKVNTQFKATKPAYEENKNITPITTPQTPRRRDALSKKQPVTPRHRVMVVSKPFTPRTPRTPVTPRSTVLTVYSAARQLFVRSANPGQLVGRVEERRELNDFIRTKIESQSGGCMYVSGPPGTGKSALVTEVVGDYSSKDLVKTAYINCMSAKNSGDIFGKLAADLCEESDDLEGNEMGVLRGMFTPKRKAAGRVYVVVLDEIDHLLTLDLETMYTIFEWSLHRSSRLILIGIANALDLTDRFLPRLKARNLKPQLLPFLPYTAPQIASIITTRLQSLLPERGDHDTAAAGYVPFLHPAAIQLCSKKVASQTGDLRKVFDICRRAIDLIESETRQKYQESLNDEVLMVSPSKRPLAENKNLLSSPSSDSSPRSQLPSKQSSLATLLADLTPETAPRATIAHIARISSATFGNGSEQRLKSLNLQQKAALCALIAHERRSRATASALPSTPSKSGRNSAAPSIRTLFETYTSSCRRDKMLHPLTSTEFRDVISSLETLSLVTILDTGNGGRSGLLYTPSKRGRSSGLGNGDGRRVGSCVGEREIEAAIEGVGSQILKAIMKDENRD</sequence>
<dbReference type="InterPro" id="IPR016314">
    <property type="entry name" value="Cdc6/18"/>
</dbReference>
<evidence type="ECO:0000256" key="3">
    <source>
        <dbReference type="ARBA" id="ARBA00022705"/>
    </source>
</evidence>
<gene>
    <name evidence="8" type="ORF">GP486_006826</name>
</gene>